<gene>
    <name evidence="1" type="ORF">SAMN05216554_0762</name>
</gene>
<keyword evidence="2" id="KW-1185">Reference proteome</keyword>
<dbReference type="RefSeq" id="WP_139256598.1">
    <property type="nucleotide sequence ID" value="NZ_FNPZ01000001.1"/>
</dbReference>
<evidence type="ECO:0000313" key="1">
    <source>
        <dbReference type="EMBL" id="SDY57456.1"/>
    </source>
</evidence>
<accession>A0A1H3KZM2</accession>
<name>A0A1H3KZM2_9MICO</name>
<evidence type="ECO:0000313" key="2">
    <source>
        <dbReference type="Proteomes" id="UP000198891"/>
    </source>
</evidence>
<proteinExistence type="predicted"/>
<organism evidence="1 2">
    <name type="scientific">Herbiconiux ginsengi</name>
    <dbReference type="NCBI Taxonomy" id="381665"/>
    <lineage>
        <taxon>Bacteria</taxon>
        <taxon>Bacillati</taxon>
        <taxon>Actinomycetota</taxon>
        <taxon>Actinomycetes</taxon>
        <taxon>Micrococcales</taxon>
        <taxon>Microbacteriaceae</taxon>
        <taxon>Herbiconiux</taxon>
    </lineage>
</organism>
<dbReference type="AlphaFoldDB" id="A0A1H3KZM2"/>
<dbReference type="EMBL" id="FNPZ01000001">
    <property type="protein sequence ID" value="SDY57456.1"/>
    <property type="molecule type" value="Genomic_DNA"/>
</dbReference>
<dbReference type="OrthoDB" id="4929423at2"/>
<protein>
    <submittedName>
        <fullName evidence="1">Uncharacterized protein</fullName>
    </submittedName>
</protein>
<reference evidence="1 2" key="1">
    <citation type="submission" date="2016-10" db="EMBL/GenBank/DDBJ databases">
        <authorList>
            <person name="de Groot N.N."/>
        </authorList>
    </citation>
    <scope>NUCLEOTIDE SEQUENCE [LARGE SCALE GENOMIC DNA]</scope>
    <source>
        <strain evidence="1 2">CGMCC 4.3491</strain>
    </source>
</reference>
<sequence>MLLLDRVGVLIDTYELDVDPHCRENLEGILFEDDDHELLYSDDDTLEGPILSGGAVNLDFNSWFVPFRDPPETASFAVAE</sequence>
<dbReference type="Proteomes" id="UP000198891">
    <property type="component" value="Unassembled WGS sequence"/>
</dbReference>